<comment type="caution">
    <text evidence="1">The sequence shown here is derived from an EMBL/GenBank/DDBJ whole genome shotgun (WGS) entry which is preliminary data.</text>
</comment>
<accession>X1V3L6</accession>
<organism evidence="1">
    <name type="scientific">marine sediment metagenome</name>
    <dbReference type="NCBI Taxonomy" id="412755"/>
    <lineage>
        <taxon>unclassified sequences</taxon>
        <taxon>metagenomes</taxon>
        <taxon>ecological metagenomes</taxon>
    </lineage>
</organism>
<gene>
    <name evidence="1" type="ORF">S12H4_41463</name>
</gene>
<proteinExistence type="predicted"/>
<protein>
    <submittedName>
        <fullName evidence="1">Uncharacterized protein</fullName>
    </submittedName>
</protein>
<dbReference type="AlphaFoldDB" id="X1V3L6"/>
<name>X1V3L6_9ZZZZ</name>
<sequence>MIASAVTQGFFNVTIGDFVMSQSGLGQSQITARELLSGITGGSFGTQSAGSTAGQFQLKPTGMAFGATVQNNLASNGARMVGSLILIPAGFKVFNKLTRQPRSMANKALKMSGLPVRV</sequence>
<reference evidence="1" key="1">
    <citation type="journal article" date="2014" name="Front. Microbiol.">
        <title>High frequency of phylogenetically diverse reductive dehalogenase-homologous genes in deep subseafloor sedimentary metagenomes.</title>
        <authorList>
            <person name="Kawai M."/>
            <person name="Futagami T."/>
            <person name="Toyoda A."/>
            <person name="Takaki Y."/>
            <person name="Nishi S."/>
            <person name="Hori S."/>
            <person name="Arai W."/>
            <person name="Tsubouchi T."/>
            <person name="Morono Y."/>
            <person name="Uchiyama I."/>
            <person name="Ito T."/>
            <person name="Fujiyama A."/>
            <person name="Inagaki F."/>
            <person name="Takami H."/>
        </authorList>
    </citation>
    <scope>NUCLEOTIDE SEQUENCE</scope>
    <source>
        <strain evidence="1">Expedition CK06-06</strain>
    </source>
</reference>
<dbReference type="EMBL" id="BARW01025270">
    <property type="protein sequence ID" value="GAJ06766.1"/>
    <property type="molecule type" value="Genomic_DNA"/>
</dbReference>
<evidence type="ECO:0000313" key="1">
    <source>
        <dbReference type="EMBL" id="GAJ06766.1"/>
    </source>
</evidence>